<gene>
    <name evidence="3" type="ORF">SAMN04488528_10747</name>
</gene>
<dbReference type="OrthoDB" id="529831at2"/>
<proteinExistence type="predicted"/>
<evidence type="ECO:0000313" key="4">
    <source>
        <dbReference type="Proteomes" id="UP000198619"/>
    </source>
</evidence>
<accession>A0A1I1B921</accession>
<dbReference type="EMBL" id="FOKI01000074">
    <property type="protein sequence ID" value="SFB46282.1"/>
    <property type="molecule type" value="Genomic_DNA"/>
</dbReference>
<dbReference type="RefSeq" id="WP_090043278.1">
    <property type="nucleotide sequence ID" value="NZ_FOKI01000074.1"/>
</dbReference>
<keyword evidence="4" id="KW-1185">Reference proteome</keyword>
<organism evidence="3 4">
    <name type="scientific">Clostridium frigidicarnis</name>
    <dbReference type="NCBI Taxonomy" id="84698"/>
    <lineage>
        <taxon>Bacteria</taxon>
        <taxon>Bacillati</taxon>
        <taxon>Bacillota</taxon>
        <taxon>Clostridia</taxon>
        <taxon>Eubacteriales</taxon>
        <taxon>Clostridiaceae</taxon>
        <taxon>Clostridium</taxon>
    </lineage>
</organism>
<protein>
    <submittedName>
        <fullName evidence="3">Uncharacterized protein</fullName>
    </submittedName>
</protein>
<name>A0A1I1B921_9CLOT</name>
<feature type="signal peptide" evidence="2">
    <location>
        <begin position="1"/>
        <end position="24"/>
    </location>
</feature>
<evidence type="ECO:0000313" key="3">
    <source>
        <dbReference type="EMBL" id="SFB46282.1"/>
    </source>
</evidence>
<feature type="region of interest" description="Disordered" evidence="1">
    <location>
        <begin position="202"/>
        <end position="222"/>
    </location>
</feature>
<dbReference type="AlphaFoldDB" id="A0A1I1B921"/>
<keyword evidence="2" id="KW-0732">Signal</keyword>
<dbReference type="Proteomes" id="UP000198619">
    <property type="component" value="Unassembled WGS sequence"/>
</dbReference>
<feature type="compositionally biased region" description="Basic and acidic residues" evidence="1">
    <location>
        <begin position="202"/>
        <end position="214"/>
    </location>
</feature>
<feature type="chain" id="PRO_5039209743" evidence="2">
    <location>
        <begin position="25"/>
        <end position="222"/>
    </location>
</feature>
<reference evidence="3 4" key="1">
    <citation type="submission" date="2016-10" db="EMBL/GenBank/DDBJ databases">
        <authorList>
            <person name="de Groot N.N."/>
        </authorList>
    </citation>
    <scope>NUCLEOTIDE SEQUENCE [LARGE SCALE GENOMIC DNA]</scope>
    <source>
        <strain evidence="3 4">DSM 12271</strain>
    </source>
</reference>
<evidence type="ECO:0000256" key="2">
    <source>
        <dbReference type="SAM" id="SignalP"/>
    </source>
</evidence>
<dbReference type="STRING" id="84698.SAMN04488528_10747"/>
<sequence length="222" mass="25168">MKKRHNFNAALLLLCMSFISILFSGHSECYIELSTNNELEPNAYKDTLSDEVFDYDFLSSPTFNHISNDVALVDWWNDGSSLFSVGTHAKVVDIESGNSFNVERTTGTNHADAETLTKNDTNVMKTIWKGFSWERRPVYLIINNKTYAASMSAMPHAGIDSEPWLKWVTNRSGNFNSGQNLDFIKNNDMDGHIDIHFLNSTRHMDNKKDPDHQAAVKKASKI</sequence>
<evidence type="ECO:0000256" key="1">
    <source>
        <dbReference type="SAM" id="MobiDB-lite"/>
    </source>
</evidence>